<evidence type="ECO:0000256" key="4">
    <source>
        <dbReference type="ARBA" id="ARBA00023014"/>
    </source>
</evidence>
<keyword evidence="3" id="KW-0408">Iron</keyword>
<dbReference type="PANTHER" id="PTHR11493:SF54">
    <property type="entry name" value="ANAEROBIC SULFITE REDUCTASE SUBUNIT C"/>
    <property type="match status" value="1"/>
</dbReference>
<keyword evidence="1" id="KW-0004">4Fe-4S</keyword>
<dbReference type="GO" id="GO:0020037">
    <property type="term" value="F:heme binding"/>
    <property type="evidence" value="ECO:0007669"/>
    <property type="project" value="InterPro"/>
</dbReference>
<evidence type="ECO:0000313" key="7">
    <source>
        <dbReference type="EMBL" id="GAW91762.1"/>
    </source>
</evidence>
<dbReference type="SUPFAM" id="SSF56014">
    <property type="entry name" value="Nitrite and sulphite reductase 4Fe-4S domain-like"/>
    <property type="match status" value="1"/>
</dbReference>
<dbReference type="InterPro" id="IPR036136">
    <property type="entry name" value="Nit/Sulf_reduc_fer-like_dom_sf"/>
</dbReference>
<comment type="caution">
    <text evidence="7">The sequence shown here is derived from an EMBL/GenBank/DDBJ whole genome shotgun (WGS) entry which is preliminary data.</text>
</comment>
<organism evidence="7 8">
    <name type="scientific">Calderihabitans maritimus</name>
    <dbReference type="NCBI Taxonomy" id="1246530"/>
    <lineage>
        <taxon>Bacteria</taxon>
        <taxon>Bacillati</taxon>
        <taxon>Bacillota</taxon>
        <taxon>Clostridia</taxon>
        <taxon>Neomoorellales</taxon>
        <taxon>Calderihabitantaceae</taxon>
        <taxon>Calderihabitans</taxon>
    </lineage>
</organism>
<dbReference type="InterPro" id="IPR005117">
    <property type="entry name" value="NiRdtase/SiRdtase_haem-b_fer"/>
</dbReference>
<dbReference type="GO" id="GO:0018551">
    <property type="term" value="F:dissimilatory sulfite reductase (NADH) activity"/>
    <property type="evidence" value="ECO:0007669"/>
    <property type="project" value="InterPro"/>
</dbReference>
<evidence type="ECO:0000256" key="1">
    <source>
        <dbReference type="ARBA" id="ARBA00022485"/>
    </source>
</evidence>
<dbReference type="GO" id="GO:0051539">
    <property type="term" value="F:4 iron, 4 sulfur cluster binding"/>
    <property type="evidence" value="ECO:0007669"/>
    <property type="project" value="UniProtKB-KW"/>
</dbReference>
<reference evidence="8" key="1">
    <citation type="journal article" date="2017" name="Appl. Environ. Microbiol.">
        <title>Genomic Analysis of Calderihabitans maritimus KKC1, a Thermophilic, Hydrogenogenic, Carboxydotrophic Bacterium Isolated from Marine Sediment.</title>
        <authorList>
            <person name="Omae K."/>
            <person name="Yoneda Y."/>
            <person name="Fukuyama Y."/>
            <person name="Yoshida T."/>
            <person name="Sako Y."/>
        </authorList>
    </citation>
    <scope>NUCLEOTIDE SEQUENCE [LARGE SCALE GENOMIC DNA]</scope>
    <source>
        <strain evidence="8">KKC1</strain>
    </source>
</reference>
<evidence type="ECO:0000259" key="6">
    <source>
        <dbReference type="Pfam" id="PF03460"/>
    </source>
</evidence>
<dbReference type="GO" id="GO:0050311">
    <property type="term" value="F:sulfite reductase (ferredoxin) activity"/>
    <property type="evidence" value="ECO:0007669"/>
    <property type="project" value="TreeGrafter"/>
</dbReference>
<feature type="domain" description="Nitrite/sulphite reductase 4Fe-4S" evidence="5">
    <location>
        <begin position="165"/>
        <end position="382"/>
    </location>
</feature>
<dbReference type="GO" id="GO:0016002">
    <property type="term" value="F:sulfite reductase activity"/>
    <property type="evidence" value="ECO:0007669"/>
    <property type="project" value="TreeGrafter"/>
</dbReference>
<keyword evidence="8" id="KW-1185">Reference proteome</keyword>
<accession>A0A1Z5HQF7</accession>
<dbReference type="SUPFAM" id="SSF54862">
    <property type="entry name" value="4Fe-4S ferredoxins"/>
    <property type="match status" value="1"/>
</dbReference>
<dbReference type="InterPro" id="IPR045169">
    <property type="entry name" value="NO2/SO3_Rdtase_4Fe4S_prot"/>
</dbReference>
<name>A0A1Z5HQF7_9FIRM</name>
<dbReference type="EMBL" id="BDGJ01000032">
    <property type="protein sequence ID" value="GAW91762.1"/>
    <property type="molecule type" value="Genomic_DNA"/>
</dbReference>
<evidence type="ECO:0000256" key="2">
    <source>
        <dbReference type="ARBA" id="ARBA00022723"/>
    </source>
</evidence>
<evidence type="ECO:0000256" key="3">
    <source>
        <dbReference type="ARBA" id="ARBA00023004"/>
    </source>
</evidence>
<dbReference type="GO" id="GO:0046872">
    <property type="term" value="F:metal ion binding"/>
    <property type="evidence" value="ECO:0007669"/>
    <property type="project" value="UniProtKB-KW"/>
</dbReference>
<evidence type="ECO:0000259" key="5">
    <source>
        <dbReference type="Pfam" id="PF01077"/>
    </source>
</evidence>
<dbReference type="GO" id="GO:0000103">
    <property type="term" value="P:sulfate assimilation"/>
    <property type="evidence" value="ECO:0007669"/>
    <property type="project" value="TreeGrafter"/>
</dbReference>
<dbReference type="InterPro" id="IPR045854">
    <property type="entry name" value="NO2/SO3_Rdtase_4Fe4S_sf"/>
</dbReference>
<proteinExistence type="predicted"/>
<dbReference type="PANTHER" id="PTHR11493">
    <property type="entry name" value="SULFITE REDUCTASE [NADPH] SUBUNIT BETA-RELATED"/>
    <property type="match status" value="1"/>
</dbReference>
<dbReference type="AlphaFoldDB" id="A0A1Z5HQF7"/>
<protein>
    <submittedName>
        <fullName evidence="7">Dissimilatory sulfite reductase alpha subunit</fullName>
    </submittedName>
</protein>
<dbReference type="InterPro" id="IPR011806">
    <property type="entry name" value="DsrA"/>
</dbReference>
<dbReference type="SUPFAM" id="SSF55124">
    <property type="entry name" value="Nitrite/Sulfite reductase N-terminal domain-like"/>
    <property type="match status" value="1"/>
</dbReference>
<dbReference type="InterPro" id="IPR006067">
    <property type="entry name" value="NO2/SO3_Rdtase_4Fe4S_dom"/>
</dbReference>
<dbReference type="Gene3D" id="3.30.70.2500">
    <property type="match status" value="1"/>
</dbReference>
<evidence type="ECO:0000313" key="8">
    <source>
        <dbReference type="Proteomes" id="UP000197032"/>
    </source>
</evidence>
<dbReference type="NCBIfam" id="TIGR02064">
    <property type="entry name" value="dsrA"/>
    <property type="match status" value="1"/>
</dbReference>
<dbReference type="Gene3D" id="6.10.140.1420">
    <property type="match status" value="1"/>
</dbReference>
<sequence length="408" mass="46287">MEHNSKKMEVEKVKEHKTPLLDELEKGPWPSFVKEMKRAAEKNESAKDLLGQLELSYQDKKGHWKHGGIVGVRGYGGGVIGRYSDCPEQFPNVAEFHTIRVNQPSGWYYNTKALRKICDIWEKRGSGLTNFHGSTGDIILLGTKTDELQPTFDELSDAGFDLGGSGSDLRTPSTCAGPARCEYACFDNLDLCHDLTMTYQDEIHRPMWPYKFKIKISGCPNDCVASIARADLSIIGTWRDSLRIDQEEVKKYAASGMDIKGEVCEPCPTKALEFDEDAGELRLKAEDCVRCMHCINRMPKALRPGVERGATILIGGKATILQSAFLSWVIVPFMKMEPPYQELKDLLERIWEWWDENGKTRERIGELIYRKGMGNFLRAVGLPAVPQMVYQPRANPYIFWQPDEVKKK</sequence>
<keyword evidence="4" id="KW-0411">Iron-sulfur</keyword>
<keyword evidence="2" id="KW-0479">Metal-binding</keyword>
<dbReference type="Proteomes" id="UP000197032">
    <property type="component" value="Unassembled WGS sequence"/>
</dbReference>
<dbReference type="Pfam" id="PF01077">
    <property type="entry name" value="NIR_SIR"/>
    <property type="match status" value="1"/>
</dbReference>
<dbReference type="GO" id="GO:0009337">
    <property type="term" value="C:sulfite reductase complex (NADPH)"/>
    <property type="evidence" value="ECO:0007669"/>
    <property type="project" value="TreeGrafter"/>
</dbReference>
<gene>
    <name evidence="7" type="ORF">KKC1_09220</name>
</gene>
<dbReference type="Gene3D" id="3.30.70.20">
    <property type="match status" value="1"/>
</dbReference>
<dbReference type="Gene3D" id="3.30.413.10">
    <property type="entry name" value="Sulfite Reductase Hemoprotein, domain 1"/>
    <property type="match status" value="1"/>
</dbReference>
<feature type="domain" description="Nitrite/Sulfite reductase ferredoxin-like" evidence="6">
    <location>
        <begin position="95"/>
        <end position="156"/>
    </location>
</feature>
<dbReference type="Pfam" id="PF03460">
    <property type="entry name" value="NIR_SIR_ferr"/>
    <property type="match status" value="1"/>
</dbReference>